<gene>
    <name evidence="2" type="ORF">BYL167_LOCUS24956</name>
    <name evidence="3" type="ORF">GIL414_LOCUS28425</name>
</gene>
<dbReference type="Proteomes" id="UP000681967">
    <property type="component" value="Unassembled WGS sequence"/>
</dbReference>
<dbReference type="EMBL" id="CAJOBJ010048301">
    <property type="protein sequence ID" value="CAF4361477.1"/>
    <property type="molecule type" value="Genomic_DNA"/>
</dbReference>
<feature type="non-terminal residue" evidence="3">
    <location>
        <position position="61"/>
    </location>
</feature>
<sequence>PNQIQSVPIIESESQQTIIKPQTDYIMAQSSVAMESDSTSEITEIENVSSKLPPAFHDSSP</sequence>
<feature type="non-terminal residue" evidence="3">
    <location>
        <position position="1"/>
    </location>
</feature>
<reference evidence="3" key="1">
    <citation type="submission" date="2021-02" db="EMBL/GenBank/DDBJ databases">
        <authorList>
            <person name="Nowell W R."/>
        </authorList>
    </citation>
    <scope>NUCLEOTIDE SEQUENCE</scope>
</reference>
<feature type="compositionally biased region" description="Low complexity" evidence="1">
    <location>
        <begin position="36"/>
        <end position="46"/>
    </location>
</feature>
<dbReference type="EMBL" id="CAJOBH010023474">
    <property type="protein sequence ID" value="CAF4235470.1"/>
    <property type="molecule type" value="Genomic_DNA"/>
</dbReference>
<name>A0A8S2USV4_9BILA</name>
<proteinExistence type="predicted"/>
<evidence type="ECO:0000313" key="2">
    <source>
        <dbReference type="EMBL" id="CAF4235470.1"/>
    </source>
</evidence>
<evidence type="ECO:0000313" key="3">
    <source>
        <dbReference type="EMBL" id="CAF4361477.1"/>
    </source>
</evidence>
<evidence type="ECO:0000313" key="4">
    <source>
        <dbReference type="Proteomes" id="UP000681720"/>
    </source>
</evidence>
<protein>
    <submittedName>
        <fullName evidence="3">Uncharacterized protein</fullName>
    </submittedName>
</protein>
<evidence type="ECO:0000256" key="1">
    <source>
        <dbReference type="SAM" id="MobiDB-lite"/>
    </source>
</evidence>
<dbReference type="Proteomes" id="UP000681720">
    <property type="component" value="Unassembled WGS sequence"/>
</dbReference>
<feature type="region of interest" description="Disordered" evidence="1">
    <location>
        <begin position="36"/>
        <end position="61"/>
    </location>
</feature>
<organism evidence="3 4">
    <name type="scientific">Rotaria magnacalcarata</name>
    <dbReference type="NCBI Taxonomy" id="392030"/>
    <lineage>
        <taxon>Eukaryota</taxon>
        <taxon>Metazoa</taxon>
        <taxon>Spiralia</taxon>
        <taxon>Gnathifera</taxon>
        <taxon>Rotifera</taxon>
        <taxon>Eurotatoria</taxon>
        <taxon>Bdelloidea</taxon>
        <taxon>Philodinida</taxon>
        <taxon>Philodinidae</taxon>
        <taxon>Rotaria</taxon>
    </lineage>
</organism>
<dbReference type="AlphaFoldDB" id="A0A8S2USV4"/>
<accession>A0A8S2USV4</accession>
<comment type="caution">
    <text evidence="3">The sequence shown here is derived from an EMBL/GenBank/DDBJ whole genome shotgun (WGS) entry which is preliminary data.</text>
</comment>